<dbReference type="GO" id="GO:0006044">
    <property type="term" value="P:N-acetylglucosamine metabolic process"/>
    <property type="evidence" value="ECO:0007669"/>
    <property type="project" value="TreeGrafter"/>
</dbReference>
<evidence type="ECO:0000313" key="1">
    <source>
        <dbReference type="EMBL" id="KXS09585.1"/>
    </source>
</evidence>
<organism evidence="1 2">
    <name type="scientific">Gonapodya prolifera (strain JEL478)</name>
    <name type="common">Monoblepharis prolifera</name>
    <dbReference type="NCBI Taxonomy" id="1344416"/>
    <lineage>
        <taxon>Eukaryota</taxon>
        <taxon>Fungi</taxon>
        <taxon>Fungi incertae sedis</taxon>
        <taxon>Chytridiomycota</taxon>
        <taxon>Chytridiomycota incertae sedis</taxon>
        <taxon>Monoblepharidomycetes</taxon>
        <taxon>Monoblepharidales</taxon>
        <taxon>Gonapodyaceae</taxon>
        <taxon>Gonapodya</taxon>
    </lineage>
</organism>
<dbReference type="InterPro" id="IPR022036">
    <property type="entry name" value="DUF3605"/>
</dbReference>
<name>A0A138ZZ88_GONPJ</name>
<keyword evidence="2" id="KW-1185">Reference proteome</keyword>
<dbReference type="PANTHER" id="PTHR35020:SF2">
    <property type="entry name" value="N-ACETYLGLUCOSAMINE-INDUCED PROTEIN 1"/>
    <property type="match status" value="1"/>
</dbReference>
<dbReference type="EMBL" id="KQ965858">
    <property type="protein sequence ID" value="KXS09585.1"/>
    <property type="molecule type" value="Genomic_DNA"/>
</dbReference>
<dbReference type="OMA" id="VHPWEEI"/>
<sequence>MASPQVDGHKWRELKRAVDEENWDVLARTQDVLDKYMQWRESVLPQYVSAEDYLKETIFSWPMEADPVSGRKHALEWPADRPTPEPVIRLNDFPYSAEPGIVHQVVWFHPKHALPTFASVMDAIHRKYSPERFEFLVWENPLVRKTVPGVPHWHCFVRAKTIYNS</sequence>
<dbReference type="AlphaFoldDB" id="A0A138ZZ88"/>
<dbReference type="OrthoDB" id="498286at2759"/>
<dbReference type="GO" id="GO:0005737">
    <property type="term" value="C:cytoplasm"/>
    <property type="evidence" value="ECO:0007669"/>
    <property type="project" value="TreeGrafter"/>
</dbReference>
<proteinExistence type="predicted"/>
<dbReference type="Pfam" id="PF12239">
    <property type="entry name" value="DUF3605"/>
    <property type="match status" value="1"/>
</dbReference>
<accession>A0A138ZZ88</accession>
<protein>
    <submittedName>
        <fullName evidence="1">Uncharacterized protein</fullName>
    </submittedName>
</protein>
<evidence type="ECO:0000313" key="2">
    <source>
        <dbReference type="Proteomes" id="UP000070544"/>
    </source>
</evidence>
<dbReference type="STRING" id="1344416.A0A138ZZ88"/>
<dbReference type="PANTHER" id="PTHR35020">
    <property type="entry name" value="N-ACETYLGLUCOSAMINE-INDUCED PROTEIN 1"/>
    <property type="match status" value="1"/>
</dbReference>
<gene>
    <name evidence="1" type="ORF">M427DRAFT_38722</name>
</gene>
<dbReference type="Proteomes" id="UP000070544">
    <property type="component" value="Unassembled WGS sequence"/>
</dbReference>
<reference evidence="1 2" key="1">
    <citation type="journal article" date="2015" name="Genome Biol. Evol.">
        <title>Phylogenomic analyses indicate that early fungi evolved digesting cell walls of algal ancestors of land plants.</title>
        <authorList>
            <person name="Chang Y."/>
            <person name="Wang S."/>
            <person name="Sekimoto S."/>
            <person name="Aerts A.L."/>
            <person name="Choi C."/>
            <person name="Clum A."/>
            <person name="LaButti K.M."/>
            <person name="Lindquist E.A."/>
            <person name="Yee Ngan C."/>
            <person name="Ohm R.A."/>
            <person name="Salamov A.A."/>
            <person name="Grigoriev I.V."/>
            <person name="Spatafora J.W."/>
            <person name="Berbee M.L."/>
        </authorList>
    </citation>
    <scope>NUCLEOTIDE SEQUENCE [LARGE SCALE GENOMIC DNA]</scope>
    <source>
        <strain evidence="1 2">JEL478</strain>
    </source>
</reference>